<protein>
    <recommendedName>
        <fullName evidence="4">C-type lysozyme inhibitor domain-containing protein</fullName>
    </recommendedName>
</protein>
<evidence type="ECO:0008006" key="4">
    <source>
        <dbReference type="Google" id="ProtNLM"/>
    </source>
</evidence>
<accession>G6EJI5</accession>
<organism evidence="2 3">
    <name type="scientific">Novosphingobium pentaromativorans US6-1</name>
    <dbReference type="NCBI Taxonomy" id="1088721"/>
    <lineage>
        <taxon>Bacteria</taxon>
        <taxon>Pseudomonadati</taxon>
        <taxon>Pseudomonadota</taxon>
        <taxon>Alphaproteobacteria</taxon>
        <taxon>Sphingomonadales</taxon>
        <taxon>Sphingomonadaceae</taxon>
        <taxon>Novosphingobium</taxon>
    </lineage>
</organism>
<evidence type="ECO:0000256" key="1">
    <source>
        <dbReference type="SAM" id="MobiDB-lite"/>
    </source>
</evidence>
<name>G6EJI5_9SPHN</name>
<comment type="caution">
    <text evidence="2">The sequence shown here is derived from an EMBL/GenBank/DDBJ whole genome shotgun (WGS) entry which is preliminary data.</text>
</comment>
<dbReference type="PATRIC" id="fig|1088721.3.peg.4435"/>
<dbReference type="OrthoDB" id="7433355at2"/>
<reference evidence="2 3" key="1">
    <citation type="journal article" date="2012" name="J. Bacteriol.">
        <title>Genome sequence of benzo(a)pyrene-degrading bacterium Novosphingobium pentaromativorans US6-1.</title>
        <authorList>
            <person name="Luo Y.R."/>
            <person name="Kang S.G."/>
            <person name="Kim S.J."/>
            <person name="Kim M.R."/>
            <person name="Li N."/>
            <person name="Lee J.H."/>
            <person name="Kwon K.K."/>
        </authorList>
    </citation>
    <scope>NUCLEOTIDE SEQUENCE [LARGE SCALE GENOMIC DNA]</scope>
    <source>
        <strain evidence="2 3">US6-1</strain>
    </source>
</reference>
<dbReference type="AlphaFoldDB" id="G6EJI5"/>
<feature type="region of interest" description="Disordered" evidence="1">
    <location>
        <begin position="59"/>
        <end position="83"/>
    </location>
</feature>
<feature type="region of interest" description="Disordered" evidence="1">
    <location>
        <begin position="1"/>
        <end position="28"/>
    </location>
</feature>
<proteinExistence type="predicted"/>
<feature type="compositionally biased region" description="Polar residues" evidence="1">
    <location>
        <begin position="7"/>
        <end position="18"/>
    </location>
</feature>
<dbReference type="Proteomes" id="UP000004030">
    <property type="component" value="Unassembled WGS sequence"/>
</dbReference>
<keyword evidence="3" id="KW-1185">Reference proteome</keyword>
<gene>
    <name evidence="2" type="ORF">NSU_4506</name>
</gene>
<dbReference type="EMBL" id="AGFM01000076">
    <property type="protein sequence ID" value="EHJ58512.1"/>
    <property type="molecule type" value="Genomic_DNA"/>
</dbReference>
<evidence type="ECO:0000313" key="2">
    <source>
        <dbReference type="EMBL" id="EHJ58512.1"/>
    </source>
</evidence>
<dbReference type="KEGG" id="npn:JI59_23050"/>
<evidence type="ECO:0000313" key="3">
    <source>
        <dbReference type="Proteomes" id="UP000004030"/>
    </source>
</evidence>
<sequence>MLAGCSGTDTADTSSNNQAEAPPVAMPPPIVASHTYRCVGGDVIYVDFLKDELSINVRQGSSGPSARLTAPAPDSTYAGNGMTLTVSGKDIDVREPGKPSRKCARA</sequence>